<dbReference type="EnsemblPlants" id="PGSC0003DMT400091583">
    <property type="protein sequence ID" value="PGSC0003DMT400091583"/>
    <property type="gene ID" value="PGSC0003DMG400041154"/>
</dbReference>
<accession>M1DMY6</accession>
<reference evidence="2" key="1">
    <citation type="journal article" date="2011" name="Nature">
        <title>Genome sequence and analysis of the tuber crop potato.</title>
        <authorList>
            <consortium name="The Potato Genome Sequencing Consortium"/>
        </authorList>
    </citation>
    <scope>NUCLEOTIDE SEQUENCE [LARGE SCALE GENOMIC DNA]</scope>
    <source>
        <strain evidence="2">cv. DM1-3 516 R44</strain>
    </source>
</reference>
<dbReference type="Proteomes" id="UP000011115">
    <property type="component" value="Unassembled WGS sequence"/>
</dbReference>
<organism evidence="1 2">
    <name type="scientific">Solanum tuberosum</name>
    <name type="common">Potato</name>
    <dbReference type="NCBI Taxonomy" id="4113"/>
    <lineage>
        <taxon>Eukaryota</taxon>
        <taxon>Viridiplantae</taxon>
        <taxon>Streptophyta</taxon>
        <taxon>Embryophyta</taxon>
        <taxon>Tracheophyta</taxon>
        <taxon>Spermatophyta</taxon>
        <taxon>Magnoliopsida</taxon>
        <taxon>eudicotyledons</taxon>
        <taxon>Gunneridae</taxon>
        <taxon>Pentapetalae</taxon>
        <taxon>asterids</taxon>
        <taxon>lamiids</taxon>
        <taxon>Solanales</taxon>
        <taxon>Solanaceae</taxon>
        <taxon>Solanoideae</taxon>
        <taxon>Solaneae</taxon>
        <taxon>Solanum</taxon>
    </lineage>
</organism>
<dbReference type="InParanoid" id="M1DMY6"/>
<name>M1DMY6_SOLTU</name>
<keyword evidence="2" id="KW-1185">Reference proteome</keyword>
<sequence>MTNDTNLCFSSLFPIGDNASANGRFSASPNKFLLRRVLQNFSAAVDVQTAVTTGVVDQHSNAPIFNPRSRVINQLPFSVLACSSSSLFPIGNIAMYSGRFGASPNKFLLRRVLQNFSAGVDVQTAVTTRVADQVGKSPKPSYAFRVLPTPCSEGTLSQTYSNAPIFNPRSRVINQLPFSVLACSSSSLFPIGNIALYSGRFGASPNKFLLRRVLQNFSAAVDVQTAVTTRVADEVGKLPTPSCAFRVLPTPCSEGTLSQTVK</sequence>
<evidence type="ECO:0000313" key="1">
    <source>
        <dbReference type="EnsemblPlants" id="PGSC0003DMT400091583"/>
    </source>
</evidence>
<proteinExistence type="predicted"/>
<evidence type="ECO:0000313" key="2">
    <source>
        <dbReference type="Proteomes" id="UP000011115"/>
    </source>
</evidence>
<protein>
    <submittedName>
        <fullName evidence="1">Uncharacterized protein</fullName>
    </submittedName>
</protein>
<dbReference type="AlphaFoldDB" id="M1DMY6"/>
<dbReference type="Gramene" id="PGSC0003DMT400091583">
    <property type="protein sequence ID" value="PGSC0003DMT400091583"/>
    <property type="gene ID" value="PGSC0003DMG400041154"/>
</dbReference>
<dbReference type="HOGENOM" id="CLU_1063229_0_0_1"/>
<dbReference type="PaxDb" id="4113-PGSC0003DMT400091583"/>
<reference evidence="1" key="2">
    <citation type="submission" date="2015-06" db="UniProtKB">
        <authorList>
            <consortium name="EnsemblPlants"/>
        </authorList>
    </citation>
    <scope>IDENTIFICATION</scope>
    <source>
        <strain evidence="1">DM1-3 516 R44</strain>
    </source>
</reference>